<proteinExistence type="predicted"/>
<name>A0A1J5RAB4_9ZZZZ</name>
<dbReference type="Pfam" id="PF11925">
    <property type="entry name" value="DUF3443"/>
    <property type="match status" value="1"/>
</dbReference>
<accession>A0A1J5RAB4</accession>
<sequence length="349" mass="36550">MPDVLVDTGSSGLLLRRSALQGLKGLEPADSGEYGFRNRYVSAPEYGALTPAWIGFGQLYTQVPIGIGLLGSDGEQPDAGGGANEADGEAGLLKHFNGILGIAPRPTGCSTGADCTCAKATEVAQYYRRVPGSDGPVWQGPQAPPAYELSNPVAALPSGYEDGFVLRIDTPDHAALQAGVESGTLLLGFERWREPLFGQQAPRIPLFSSSWWFAATNGEPGQPPDLLTLPDSGSAAILAPARYKPASADTSAAPARQLPLFFDMPGAESAAPYGPFTVELAEAGSAAIEGRPLHTLATRFHDGDLLMSLGMPFFYGRTIAFRLPEDPRAVSDRAPEPGCLMIAPGPQGA</sequence>
<dbReference type="InterPro" id="IPR021847">
    <property type="entry name" value="DUF3443"/>
</dbReference>
<gene>
    <name evidence="1" type="ORF">GALL_290510</name>
</gene>
<dbReference type="AlphaFoldDB" id="A0A1J5RAB4"/>
<dbReference type="EMBL" id="MLJW01000346">
    <property type="protein sequence ID" value="OIQ89060.1"/>
    <property type="molecule type" value="Genomic_DNA"/>
</dbReference>
<reference evidence="1" key="1">
    <citation type="submission" date="2016-10" db="EMBL/GenBank/DDBJ databases">
        <title>Sequence of Gallionella enrichment culture.</title>
        <authorList>
            <person name="Poehlein A."/>
            <person name="Muehling M."/>
            <person name="Daniel R."/>
        </authorList>
    </citation>
    <scope>NUCLEOTIDE SEQUENCE</scope>
</reference>
<evidence type="ECO:0000313" key="1">
    <source>
        <dbReference type="EMBL" id="OIQ89060.1"/>
    </source>
</evidence>
<protein>
    <recommendedName>
        <fullName evidence="2">Peptidase A1 domain-containing protein</fullName>
    </recommendedName>
</protein>
<comment type="caution">
    <text evidence="1">The sequence shown here is derived from an EMBL/GenBank/DDBJ whole genome shotgun (WGS) entry which is preliminary data.</text>
</comment>
<organism evidence="1">
    <name type="scientific">mine drainage metagenome</name>
    <dbReference type="NCBI Taxonomy" id="410659"/>
    <lineage>
        <taxon>unclassified sequences</taxon>
        <taxon>metagenomes</taxon>
        <taxon>ecological metagenomes</taxon>
    </lineage>
</organism>
<evidence type="ECO:0008006" key="2">
    <source>
        <dbReference type="Google" id="ProtNLM"/>
    </source>
</evidence>